<feature type="compositionally biased region" description="Low complexity" evidence="5">
    <location>
        <begin position="432"/>
        <end position="456"/>
    </location>
</feature>
<feature type="compositionally biased region" description="Polar residues" evidence="5">
    <location>
        <begin position="457"/>
        <end position="471"/>
    </location>
</feature>
<dbReference type="Pfam" id="PF05648">
    <property type="entry name" value="PEX11"/>
    <property type="match status" value="1"/>
</dbReference>
<dbReference type="InterPro" id="IPR006608">
    <property type="entry name" value="CC2D1A/B_DM14"/>
</dbReference>
<evidence type="ECO:0000313" key="9">
    <source>
        <dbReference type="Proteomes" id="UP000663823"/>
    </source>
</evidence>
<evidence type="ECO:0000256" key="4">
    <source>
        <dbReference type="SAM" id="Coils"/>
    </source>
</evidence>
<evidence type="ECO:0000256" key="3">
    <source>
        <dbReference type="ARBA" id="ARBA00046271"/>
    </source>
</evidence>
<dbReference type="AlphaFoldDB" id="A0A818R5Q1"/>
<dbReference type="GO" id="GO:0001227">
    <property type="term" value="F:DNA-binding transcription repressor activity, RNA polymerase II-specific"/>
    <property type="evidence" value="ECO:0007669"/>
    <property type="project" value="InterPro"/>
</dbReference>
<evidence type="ECO:0000256" key="5">
    <source>
        <dbReference type="SAM" id="MobiDB-lite"/>
    </source>
</evidence>
<comment type="subcellular location">
    <subcellularLocation>
        <location evidence="3">Peroxisome membrane</location>
    </subcellularLocation>
</comment>
<dbReference type="PROSITE" id="PS50004">
    <property type="entry name" value="C2"/>
    <property type="match status" value="1"/>
</dbReference>
<evidence type="ECO:0000259" key="7">
    <source>
        <dbReference type="PROSITE" id="PS50004"/>
    </source>
</evidence>
<feature type="compositionally biased region" description="Acidic residues" evidence="5">
    <location>
        <begin position="37"/>
        <end position="53"/>
    </location>
</feature>
<evidence type="ECO:0000313" key="8">
    <source>
        <dbReference type="EMBL" id="CAF3646377.1"/>
    </source>
</evidence>
<dbReference type="PANTHER" id="PTHR13076:SF9">
    <property type="entry name" value="COILED-COIL AND C2 DOMAIN-CONTAINING PROTEIN 1-LIKE"/>
    <property type="match status" value="1"/>
</dbReference>
<feature type="region of interest" description="Disordered" evidence="5">
    <location>
        <begin position="1"/>
        <end position="90"/>
    </location>
</feature>
<organism evidence="8 9">
    <name type="scientific">Rotaria sordida</name>
    <dbReference type="NCBI Taxonomy" id="392033"/>
    <lineage>
        <taxon>Eukaryota</taxon>
        <taxon>Metazoa</taxon>
        <taxon>Spiralia</taxon>
        <taxon>Gnathifera</taxon>
        <taxon>Rotifera</taxon>
        <taxon>Eurotatoria</taxon>
        <taxon>Bdelloidea</taxon>
        <taxon>Philodinida</taxon>
        <taxon>Philodinidae</taxon>
        <taxon>Rotaria</taxon>
    </lineage>
</organism>
<feature type="domain" description="C2" evidence="7">
    <location>
        <begin position="618"/>
        <end position="752"/>
    </location>
</feature>
<feature type="transmembrane region" description="Helical" evidence="6">
    <location>
        <begin position="1186"/>
        <end position="1205"/>
    </location>
</feature>
<feature type="coiled-coil region" evidence="4">
    <location>
        <begin position="878"/>
        <end position="905"/>
    </location>
</feature>
<dbReference type="EMBL" id="CAJOAX010000760">
    <property type="protein sequence ID" value="CAF3646377.1"/>
    <property type="molecule type" value="Genomic_DNA"/>
</dbReference>
<dbReference type="Pfam" id="PF21528">
    <property type="entry name" value="CC2D1A-B_DM14"/>
    <property type="match status" value="2"/>
</dbReference>
<evidence type="ECO:0000256" key="1">
    <source>
        <dbReference type="ARBA" id="ARBA00023136"/>
    </source>
</evidence>
<reference evidence="8" key="1">
    <citation type="submission" date="2021-02" db="EMBL/GenBank/DDBJ databases">
        <authorList>
            <person name="Nowell W R."/>
        </authorList>
    </citation>
    <scope>NUCLEOTIDE SEQUENCE</scope>
</reference>
<name>A0A818R5Q1_9BILA</name>
<evidence type="ECO:0000256" key="2">
    <source>
        <dbReference type="ARBA" id="ARBA00023140"/>
    </source>
</evidence>
<dbReference type="SMART" id="SM00685">
    <property type="entry name" value="DM14"/>
    <property type="match status" value="4"/>
</dbReference>
<dbReference type="Proteomes" id="UP000663823">
    <property type="component" value="Unassembled WGS sequence"/>
</dbReference>
<keyword evidence="6" id="KW-0812">Transmembrane</keyword>
<feature type="region of interest" description="Disordered" evidence="5">
    <location>
        <begin position="432"/>
        <end position="471"/>
    </location>
</feature>
<evidence type="ECO:0000256" key="6">
    <source>
        <dbReference type="SAM" id="Phobius"/>
    </source>
</evidence>
<proteinExistence type="predicted"/>
<sequence>MFKSSKDSKQKKRSKGEGGGAELMQQLGFQIPNFDEPNMDAIDDDDDDDDDLEAELKQIQQDVGGRTSKRSKADPKKPGNSAPDLQSFHNDVNKLLSDIDRPINDDELSDGDEEDLLAELHDIAGEIENEKQNEHIETKPVQSISNSNTLSVLETRLDMYTKAVQTAKTNGDTAKARRVDRQLKLIQELLQSARTGAPINENDIPPALFVSTPSSSQPTIISKEVPVRAPSPPPATNSLSIDNKSIISQPPAPAPVVTTSNNTDEAVERLKSLALQAKAAGDMAKAKEYLIQMKNLQKGTTAAPVPAPLPPPSSAHIETSDNIPEDDNSSALIVPLKAPEPRTVMEALQQRHEELVKRQQEAISQGESSKARRMDRLVKQYKEAIDATQKGRPYDYSELADLPGFAPIPIQQSKPSQVSSSTIGTSATASVKVSQSTTSVRPSQVQQQRTTVPTTSIPQVESKASTNTRKDQQLQTLRLKQEQHVKLALKAKQQGDIDAAKKHLIASKEIEKMIESGLPIDMKLVSELSNEDVEIIHDDELAEELLESDRDTIYRRLQDDLLRQMQLCARNQQIYAQMEGSNNIQQANEFKILEQRCAHDLERLRKCFQNGSKPPLFHYEKKQMNIILVNNDLTDQDLEVNVLRGINLRVPSGYSATSFETYVIIEFPYPPETPQTARTRYGIGSTIAEYSDSLHKFHIKRTDGKFKRLMSRKELKLSIFYRVGFLRSDRQLGIASIKLAPLEQTSTIHETIDIFENDHKKKAEGKLEVKIRIKEALGSIKSSEVSLQRWLVIDHFEENSNNPKLSTSKSPSTAPSINAISRLIPTSDALGLLAINLANNLNNNKNNDDDHAVVDSSTTESNNNNRPNNQQSVGYQSIKVLKYEADLLEQQIEQLEDHLTKEQIDQLRIKHQTLVKQSDDIVASLRHGGKQVIQEHVRSLEQLMEHYNKESDEYRQRNEIKKADMFLHKKDLVAQEIETFTTNQLELNSSRNTLLCLSQYSVCLTAGCLSEKNKWRENLMNLYARISLCRTINRSLDYFACLSRIRKYGLGQNDSLSSHLNRLLTLVGNLCDFVYYPAECIAWLCEANVFGINRSSRPLRLVSLICWLSNIVISIIKNTIQLIKYKKLLKAERNKDGNSKEIRSPMVPLSEMYKCMLTLLNNFCFFLLCIHWLAIPKFLWSGKLPVFMVGLCGTLATICNIVKMAL</sequence>
<gene>
    <name evidence="8" type="ORF">OTI717_LOCUS9120</name>
</gene>
<dbReference type="InterPro" id="IPR000008">
    <property type="entry name" value="C2_dom"/>
</dbReference>
<accession>A0A818R5Q1</accession>
<comment type="caution">
    <text evidence="8">The sequence shown here is derived from an EMBL/GenBank/DDBJ whole genome shotgun (WGS) entry which is preliminary data.</text>
</comment>
<dbReference type="PANTHER" id="PTHR13076">
    <property type="entry name" value="COILED-COIL AND C2 DOMAIN-CONTAINING PROTEIN 1-LIKE"/>
    <property type="match status" value="1"/>
</dbReference>
<dbReference type="InterPro" id="IPR008733">
    <property type="entry name" value="PEX11"/>
</dbReference>
<feature type="coiled-coil region" evidence="4">
    <location>
        <begin position="930"/>
        <end position="964"/>
    </location>
</feature>
<dbReference type="GO" id="GO:0005778">
    <property type="term" value="C:peroxisomal membrane"/>
    <property type="evidence" value="ECO:0007669"/>
    <property type="project" value="UniProtKB-SubCell"/>
</dbReference>
<feature type="region of interest" description="Disordered" evidence="5">
    <location>
        <begin position="841"/>
        <end position="873"/>
    </location>
</feature>
<dbReference type="GO" id="GO:0016559">
    <property type="term" value="P:peroxisome fission"/>
    <property type="evidence" value="ECO:0007669"/>
    <property type="project" value="InterPro"/>
</dbReference>
<keyword evidence="2" id="KW-0576">Peroxisome</keyword>
<keyword evidence="4" id="KW-0175">Coiled coil</keyword>
<feature type="transmembrane region" description="Helical" evidence="6">
    <location>
        <begin position="1153"/>
        <end position="1174"/>
    </location>
</feature>
<protein>
    <recommendedName>
        <fullName evidence="7">C2 domain-containing protein</fullName>
    </recommendedName>
</protein>
<dbReference type="InterPro" id="IPR039725">
    <property type="entry name" value="CC2D1A/B"/>
</dbReference>
<feature type="transmembrane region" description="Helical" evidence="6">
    <location>
        <begin position="1101"/>
        <end position="1120"/>
    </location>
</feature>
<keyword evidence="1 6" id="KW-0472">Membrane</keyword>
<keyword evidence="6" id="KW-1133">Transmembrane helix</keyword>